<feature type="transmembrane region" description="Helical" evidence="5">
    <location>
        <begin position="69"/>
        <end position="87"/>
    </location>
</feature>
<proteinExistence type="inferred from homology"/>
<dbReference type="AlphaFoldDB" id="A0AAF3FNC8"/>
<dbReference type="WBParaSite" id="MBELARI_LOCUS8687">
    <property type="protein sequence ID" value="MBELARI_LOCUS8687"/>
    <property type="gene ID" value="MBELARI_LOCUS8687"/>
</dbReference>
<keyword evidence="6" id="KW-1185">Reference proteome</keyword>
<keyword evidence="3" id="KW-0687">Ribonucleoprotein</keyword>
<dbReference type="PANTHER" id="PTHR11363:SF5">
    <property type="entry name" value="LARGE RIBOSOMAL SUBUNIT PROTEIN UL3"/>
    <property type="match status" value="1"/>
</dbReference>
<dbReference type="Proteomes" id="UP000887575">
    <property type="component" value="Unassembled WGS sequence"/>
</dbReference>
<evidence type="ECO:0000256" key="2">
    <source>
        <dbReference type="ARBA" id="ARBA00022980"/>
    </source>
</evidence>
<reference evidence="7" key="1">
    <citation type="submission" date="2024-02" db="UniProtKB">
        <authorList>
            <consortium name="WormBaseParasite"/>
        </authorList>
    </citation>
    <scope>IDENTIFICATION</scope>
</reference>
<evidence type="ECO:0000256" key="3">
    <source>
        <dbReference type="ARBA" id="ARBA00023274"/>
    </source>
</evidence>
<keyword evidence="5" id="KW-0812">Transmembrane</keyword>
<protein>
    <submittedName>
        <fullName evidence="7">Uncharacterized protein</fullName>
    </submittedName>
</protein>
<evidence type="ECO:0000256" key="4">
    <source>
        <dbReference type="SAM" id="MobiDB-lite"/>
    </source>
</evidence>
<dbReference type="Gene3D" id="2.40.30.10">
    <property type="entry name" value="Translation factors"/>
    <property type="match status" value="1"/>
</dbReference>
<feature type="transmembrane region" description="Helical" evidence="5">
    <location>
        <begin position="32"/>
        <end position="57"/>
    </location>
</feature>
<dbReference type="GO" id="GO:0003735">
    <property type="term" value="F:structural constituent of ribosome"/>
    <property type="evidence" value="ECO:0007669"/>
    <property type="project" value="InterPro"/>
</dbReference>
<dbReference type="FunFam" id="2.40.30.10:FF:000351">
    <property type="entry name" value="Ribosomal protein L3"/>
    <property type="match status" value="1"/>
</dbReference>
<dbReference type="Pfam" id="PF00297">
    <property type="entry name" value="Ribosomal_L3"/>
    <property type="match status" value="1"/>
</dbReference>
<keyword evidence="5" id="KW-0472">Membrane</keyword>
<evidence type="ECO:0000313" key="7">
    <source>
        <dbReference type="WBParaSite" id="MBELARI_LOCUS8687"/>
    </source>
</evidence>
<sequence length="402" mass="45253">MANGTLLFDENINGSTNETDSPPLPDVSQAEILFDILFMAITGFSGILFGFLGVIVVRKNFLDGIAEHCAFIDLFQLTLINFCHLFGRCSALFGTLNEALPFLDHFAGFVMCALAISFPPKEELQMVTNLGTGFILTISIAVAGEYVTIVVAGRFLFSSRRTAILHANHLQKLLKKRDKKAHIVEIQVNGGTIEDKVNILRPKSQSIVSFPKMSLSTSLESPKDTDSRESQAAGTPRSFLERPTKVSKRSLVSELGIHPVYNSRLLVPVKRDIIIVLKRTRKSTALATHLRPRKAKTMEQPNLMLLRRRLTLWWGGFPHYGMVKQDFVMIRGCCLGTKKRLITLRKSHYTHTKRFAFEQINLKWIDTSSKFGHGRFPTAAQKKTFMGKFKKAFLVEKEDVHL</sequence>
<evidence type="ECO:0000313" key="6">
    <source>
        <dbReference type="Proteomes" id="UP000887575"/>
    </source>
</evidence>
<dbReference type="Gene3D" id="3.30.1430.10">
    <property type="match status" value="1"/>
</dbReference>
<feature type="transmembrane region" description="Helical" evidence="5">
    <location>
        <begin position="130"/>
        <end position="157"/>
    </location>
</feature>
<organism evidence="6 7">
    <name type="scientific">Mesorhabditis belari</name>
    <dbReference type="NCBI Taxonomy" id="2138241"/>
    <lineage>
        <taxon>Eukaryota</taxon>
        <taxon>Metazoa</taxon>
        <taxon>Ecdysozoa</taxon>
        <taxon>Nematoda</taxon>
        <taxon>Chromadorea</taxon>
        <taxon>Rhabditida</taxon>
        <taxon>Rhabditina</taxon>
        <taxon>Rhabditomorpha</taxon>
        <taxon>Rhabditoidea</taxon>
        <taxon>Rhabditidae</taxon>
        <taxon>Mesorhabditinae</taxon>
        <taxon>Mesorhabditis</taxon>
    </lineage>
</organism>
<dbReference type="PANTHER" id="PTHR11363">
    <property type="entry name" value="60S RIBOSOMAL PROTEIN L3-RELATED"/>
    <property type="match status" value="1"/>
</dbReference>
<dbReference type="GO" id="GO:0022625">
    <property type="term" value="C:cytosolic large ribosomal subunit"/>
    <property type="evidence" value="ECO:0007669"/>
    <property type="project" value="TreeGrafter"/>
</dbReference>
<dbReference type="InterPro" id="IPR009000">
    <property type="entry name" value="Transl_B-barrel_sf"/>
</dbReference>
<keyword evidence="2" id="KW-0689">Ribosomal protein</keyword>
<accession>A0AAF3FNC8</accession>
<evidence type="ECO:0000256" key="5">
    <source>
        <dbReference type="SAM" id="Phobius"/>
    </source>
</evidence>
<evidence type="ECO:0000256" key="1">
    <source>
        <dbReference type="ARBA" id="ARBA00006540"/>
    </source>
</evidence>
<name>A0AAF3FNC8_9BILA</name>
<keyword evidence="5" id="KW-1133">Transmembrane helix</keyword>
<feature type="transmembrane region" description="Helical" evidence="5">
    <location>
        <begin position="99"/>
        <end position="118"/>
    </location>
</feature>
<comment type="similarity">
    <text evidence="1">Belongs to the universal ribosomal protein uL3 family.</text>
</comment>
<dbReference type="InterPro" id="IPR000597">
    <property type="entry name" value="Ribosomal_uL3"/>
</dbReference>
<dbReference type="InterPro" id="IPR045077">
    <property type="entry name" value="L3_arc_euk"/>
</dbReference>
<dbReference type="SUPFAM" id="SSF50447">
    <property type="entry name" value="Translation proteins"/>
    <property type="match status" value="1"/>
</dbReference>
<dbReference type="GO" id="GO:0006412">
    <property type="term" value="P:translation"/>
    <property type="evidence" value="ECO:0007669"/>
    <property type="project" value="InterPro"/>
</dbReference>
<feature type="region of interest" description="Disordered" evidence="4">
    <location>
        <begin position="216"/>
        <end position="240"/>
    </location>
</feature>
<dbReference type="GO" id="GO:0003723">
    <property type="term" value="F:RNA binding"/>
    <property type="evidence" value="ECO:0007669"/>
    <property type="project" value="TreeGrafter"/>
</dbReference>